<reference evidence="1" key="1">
    <citation type="submission" date="2021-07" db="EMBL/GenBank/DDBJ databases">
        <authorList>
            <person name="Branca A.L. A."/>
        </authorList>
    </citation>
    <scope>NUCLEOTIDE SEQUENCE</scope>
</reference>
<sequence>MPVTITAARHPPRRWEEPKVDTAEELFKESCQREFRRSRGVVQSSFLPSLFNRCHVSASQHGFVWAMVHAYSYHHNLTIRPEDVWFSILTQLSFFVNAHAEELRSFFVAHEGQEDLEVTCGGNIESADFGALAVEMTRLIEKNVVDPELRSWIMPQFSTTTEVDSVVAAVLMMGAMQKYFSFTMSLQCGIPSVTLLGQRGDWASMVKKLDKLPQLGDQPARFSQLLRPILNHFVLSFDQPESPQVEDFWSKCAHKARGSGTSTISGWISTFCFWDAEGHLLSWVPPVHPVSSPEFEAKNTDFGLDDIFSRGVDTDAIPSGYASVPVTVNDNGVTHKTTMLAGLAGIQATSSGAMLDGTPHRGGFQAYRWTSNGTVEPITSSPAPATEEPGLDSIQPLSGWWMYENEANEEAEKRALHIQKLKDEMAKSKDSDNGVDVKLYRKYYDLMAF</sequence>
<dbReference type="PANTHER" id="PTHR31252:SF11">
    <property type="entry name" value="DUF4419 DOMAIN-CONTAINING PROTEIN"/>
    <property type="match status" value="1"/>
</dbReference>
<comment type="caution">
    <text evidence="1">The sequence shown here is derived from an EMBL/GenBank/DDBJ whole genome shotgun (WGS) entry which is preliminary data.</text>
</comment>
<dbReference type="AlphaFoldDB" id="A0A9W4K882"/>
<accession>A0A9W4K882</accession>
<dbReference type="Pfam" id="PF14388">
    <property type="entry name" value="DUF4419"/>
    <property type="match status" value="1"/>
</dbReference>
<organism evidence="1 2">
    <name type="scientific">Penicillium egyptiacum</name>
    <dbReference type="NCBI Taxonomy" id="1303716"/>
    <lineage>
        <taxon>Eukaryota</taxon>
        <taxon>Fungi</taxon>
        <taxon>Dikarya</taxon>
        <taxon>Ascomycota</taxon>
        <taxon>Pezizomycotina</taxon>
        <taxon>Eurotiomycetes</taxon>
        <taxon>Eurotiomycetidae</taxon>
        <taxon>Eurotiales</taxon>
        <taxon>Aspergillaceae</taxon>
        <taxon>Penicillium</taxon>
    </lineage>
</organism>
<name>A0A9W4K882_9EURO</name>
<dbReference type="OrthoDB" id="9978173at2759"/>
<keyword evidence="2" id="KW-1185">Reference proteome</keyword>
<proteinExistence type="predicted"/>
<dbReference type="InterPro" id="IPR025533">
    <property type="entry name" value="DUF4419"/>
</dbReference>
<protein>
    <submittedName>
        <fullName evidence="1">Uncharacterized protein</fullName>
    </submittedName>
</protein>
<dbReference type="Proteomes" id="UP001154252">
    <property type="component" value="Unassembled WGS sequence"/>
</dbReference>
<dbReference type="EMBL" id="CAJVRC010000835">
    <property type="protein sequence ID" value="CAG8885644.1"/>
    <property type="molecule type" value="Genomic_DNA"/>
</dbReference>
<evidence type="ECO:0000313" key="1">
    <source>
        <dbReference type="EMBL" id="CAG8885644.1"/>
    </source>
</evidence>
<evidence type="ECO:0000313" key="2">
    <source>
        <dbReference type="Proteomes" id="UP001154252"/>
    </source>
</evidence>
<gene>
    <name evidence="1" type="ORF">PEGY_LOCUS470</name>
</gene>
<dbReference type="PANTHER" id="PTHR31252">
    <property type="entry name" value="DUF4419 DOMAIN-CONTAINING PROTEIN"/>
    <property type="match status" value="1"/>
</dbReference>